<organism evidence="1 2">
    <name type="scientific">Aeoliella straminimaris</name>
    <dbReference type="NCBI Taxonomy" id="2954799"/>
    <lineage>
        <taxon>Bacteria</taxon>
        <taxon>Pseudomonadati</taxon>
        <taxon>Planctomycetota</taxon>
        <taxon>Planctomycetia</taxon>
        <taxon>Pirellulales</taxon>
        <taxon>Lacipirellulaceae</taxon>
        <taxon>Aeoliella</taxon>
    </lineage>
</organism>
<evidence type="ECO:0000313" key="1">
    <source>
        <dbReference type="EMBL" id="MCO6047610.1"/>
    </source>
</evidence>
<accession>A0A9X2FEL2</accession>
<keyword evidence="2" id="KW-1185">Reference proteome</keyword>
<gene>
    <name evidence="1" type="ORF">NG895_27205</name>
</gene>
<name>A0A9X2FEL2_9BACT</name>
<dbReference type="Proteomes" id="UP001155241">
    <property type="component" value="Unassembled WGS sequence"/>
</dbReference>
<protein>
    <submittedName>
        <fullName evidence="1">Uncharacterized protein</fullName>
    </submittedName>
</protein>
<evidence type="ECO:0000313" key="2">
    <source>
        <dbReference type="Proteomes" id="UP001155241"/>
    </source>
</evidence>
<reference evidence="1" key="1">
    <citation type="submission" date="2022-06" db="EMBL/GenBank/DDBJ databases">
        <title>Aeoliella straminimaris, a novel planctomycete from sediments.</title>
        <authorList>
            <person name="Vitorino I.R."/>
            <person name="Lage O.M."/>
        </authorList>
    </citation>
    <scope>NUCLEOTIDE SEQUENCE</scope>
    <source>
        <strain evidence="1">ICT_H6.2</strain>
    </source>
</reference>
<comment type="caution">
    <text evidence="1">The sequence shown here is derived from an EMBL/GenBank/DDBJ whole genome shotgun (WGS) entry which is preliminary data.</text>
</comment>
<proteinExistence type="predicted"/>
<dbReference type="AlphaFoldDB" id="A0A9X2FEL2"/>
<dbReference type="EMBL" id="JAMXLR010000092">
    <property type="protein sequence ID" value="MCO6047610.1"/>
    <property type="molecule type" value="Genomic_DNA"/>
</dbReference>
<sequence>MNHRRQPVLQLIACLATIAIVWCVLLPRLSRQPSVEQRLDWLAAERIDPSAMFYTELERMPELMPEGVE</sequence>
<dbReference type="RefSeq" id="WP_252855720.1">
    <property type="nucleotide sequence ID" value="NZ_JAMXLR010000092.1"/>
</dbReference>